<feature type="region of interest" description="Disordered" evidence="1">
    <location>
        <begin position="23"/>
        <end position="46"/>
    </location>
</feature>
<evidence type="ECO:0000256" key="1">
    <source>
        <dbReference type="SAM" id="MobiDB-lite"/>
    </source>
</evidence>
<dbReference type="EMBL" id="RKLU01000005">
    <property type="protein sequence ID" value="TQQ79307.1"/>
    <property type="molecule type" value="Genomic_DNA"/>
</dbReference>
<evidence type="ECO:0000313" key="2">
    <source>
        <dbReference type="EMBL" id="TQQ79307.1"/>
    </source>
</evidence>
<evidence type="ECO:0008006" key="4">
    <source>
        <dbReference type="Google" id="ProtNLM"/>
    </source>
</evidence>
<sequence>MERYRRTRRRVLASGFAVGIGGLAGCSGSTDDTTEDEEGTESSVEPVVSIPGEPVPENMAFDSEGNLLFGITDGELRRLPQEQLGESDLTLDDTEQVASLPEVIGVETGPDDTVYVTVPTDDEQGGVWEVPPDSDPSQLVSIGGFPNDIVVDSSRDRLLVTESFGGVVYAVDITDGAQAIDGERRSTWLDDDRLDTDGFGANGITRDGNAIYIAVTQAPNDSGRLLRASIADDGSASETTLFAEGSELAGADGIDAADGAVYVAANSLNRVVRVADSGEPLTVATGDDGLVFPSDVEFGPDGEWLYICNFANQSPEEAAILRTQV</sequence>
<dbReference type="Proteomes" id="UP000705823">
    <property type="component" value="Unassembled WGS sequence"/>
</dbReference>
<dbReference type="OrthoDB" id="204805at2157"/>
<dbReference type="AlphaFoldDB" id="A0A8J8PAV6"/>
<organism evidence="2 3">
    <name type="scientific">Halonotius terrestris</name>
    <dbReference type="NCBI Taxonomy" id="2487750"/>
    <lineage>
        <taxon>Archaea</taxon>
        <taxon>Methanobacteriati</taxon>
        <taxon>Methanobacteriota</taxon>
        <taxon>Stenosarchaea group</taxon>
        <taxon>Halobacteria</taxon>
        <taxon>Halobacteriales</taxon>
        <taxon>Haloferacaceae</taxon>
        <taxon>Halonotius</taxon>
    </lineage>
</organism>
<reference evidence="2" key="1">
    <citation type="submission" date="2019-02" db="EMBL/GenBank/DDBJ databases">
        <title>Halonotius sp. a new haloarchaeum isolated from saline soil.</title>
        <authorList>
            <person name="Duran-Viseras A."/>
            <person name="Sanchez-Porro C."/>
            <person name="Ventosa A."/>
        </authorList>
    </citation>
    <scope>NUCLEOTIDE SEQUENCE</scope>
    <source>
        <strain evidence="2">F15B</strain>
    </source>
</reference>
<gene>
    <name evidence="2" type="ORF">EGH24_11795</name>
</gene>
<accession>A0A8J8PAV6</accession>
<dbReference type="Gene3D" id="2.120.10.30">
    <property type="entry name" value="TolB, C-terminal domain"/>
    <property type="match status" value="1"/>
</dbReference>
<protein>
    <recommendedName>
        <fullName evidence="4">SMP-30/Gluconolactonase/LRE-like region domain-containing protein</fullName>
    </recommendedName>
</protein>
<dbReference type="PROSITE" id="PS51257">
    <property type="entry name" value="PROKAR_LIPOPROTEIN"/>
    <property type="match status" value="1"/>
</dbReference>
<dbReference type="PANTHER" id="PTHR47572">
    <property type="entry name" value="LIPOPROTEIN-RELATED"/>
    <property type="match status" value="1"/>
</dbReference>
<proteinExistence type="predicted"/>
<dbReference type="InterPro" id="IPR051262">
    <property type="entry name" value="SMP-30/CGR1_Lactonase"/>
</dbReference>
<dbReference type="InterPro" id="IPR011042">
    <property type="entry name" value="6-blade_b-propeller_TolB-like"/>
</dbReference>
<keyword evidence="3" id="KW-1185">Reference proteome</keyword>
<dbReference type="SUPFAM" id="SSF63829">
    <property type="entry name" value="Calcium-dependent phosphotriesterase"/>
    <property type="match status" value="1"/>
</dbReference>
<comment type="caution">
    <text evidence="2">The sequence shown here is derived from an EMBL/GenBank/DDBJ whole genome shotgun (WGS) entry which is preliminary data.</text>
</comment>
<name>A0A8J8PAV6_9EURY</name>
<evidence type="ECO:0000313" key="3">
    <source>
        <dbReference type="Proteomes" id="UP000705823"/>
    </source>
</evidence>
<dbReference type="RefSeq" id="WP_142980343.1">
    <property type="nucleotide sequence ID" value="NZ_RKLU01000005.1"/>
</dbReference>
<dbReference type="PANTHER" id="PTHR47572:SF4">
    <property type="entry name" value="LACTONASE DRP35"/>
    <property type="match status" value="1"/>
</dbReference>